<dbReference type="Proteomes" id="UP001056766">
    <property type="component" value="Unassembled WGS sequence"/>
</dbReference>
<dbReference type="GO" id="GO:0004869">
    <property type="term" value="F:cysteine-type endopeptidase inhibitor activity"/>
    <property type="evidence" value="ECO:0007669"/>
    <property type="project" value="UniProtKB-KW"/>
</dbReference>
<evidence type="ECO:0000313" key="4">
    <source>
        <dbReference type="EMBL" id="MCM1987125.1"/>
    </source>
</evidence>
<comment type="caution">
    <text evidence="4">The sequence shown here is derived from an EMBL/GenBank/DDBJ whole genome shotgun (WGS) entry which is preliminary data.</text>
</comment>
<dbReference type="Pfam" id="PF09394">
    <property type="entry name" value="Inhibitor_I42"/>
    <property type="match status" value="1"/>
</dbReference>
<reference evidence="4" key="2">
    <citation type="submission" date="2021-04" db="EMBL/GenBank/DDBJ databases">
        <authorList>
            <person name="Dong X."/>
        </authorList>
    </citation>
    <scope>NUCLEOTIDE SEQUENCE</scope>
    <source>
        <strain evidence="4">LLY</strain>
    </source>
</reference>
<dbReference type="InterPro" id="IPR018990">
    <property type="entry name" value="Prot_inh_I42_chagasin"/>
</dbReference>
<proteinExistence type="predicted"/>
<organism evidence="4 5">
    <name type="scientific">Methanococcoides seepicolus</name>
    <dbReference type="NCBI Taxonomy" id="2828780"/>
    <lineage>
        <taxon>Archaea</taxon>
        <taxon>Methanobacteriati</taxon>
        <taxon>Methanobacteriota</taxon>
        <taxon>Stenosarchaea group</taxon>
        <taxon>Methanomicrobia</taxon>
        <taxon>Methanosarcinales</taxon>
        <taxon>Methanosarcinaceae</taxon>
        <taxon>Methanococcoides</taxon>
    </lineage>
</organism>
<dbReference type="RefSeq" id="WP_250868470.1">
    <property type="nucleotide sequence ID" value="NZ_JAGSOI010000036.1"/>
</dbReference>
<dbReference type="Gene3D" id="2.60.40.2020">
    <property type="match status" value="1"/>
</dbReference>
<dbReference type="PANTHER" id="PTHR36530">
    <property type="entry name" value="INHIBITOR OF CYSTEINE PEPTIDASE"/>
    <property type="match status" value="1"/>
</dbReference>
<evidence type="ECO:0000313" key="5">
    <source>
        <dbReference type="Proteomes" id="UP001056766"/>
    </source>
</evidence>
<dbReference type="AlphaFoldDB" id="A0A9E4ZGB1"/>
<dbReference type="SUPFAM" id="SSF141066">
    <property type="entry name" value="ICP-like"/>
    <property type="match status" value="1"/>
</dbReference>
<dbReference type="InterPro" id="IPR036331">
    <property type="entry name" value="Chagasin-like_sf"/>
</dbReference>
<accession>A0A9E4ZGB1</accession>
<dbReference type="InterPro" id="IPR052781">
    <property type="entry name" value="Cys_protease_inhibitor_I42"/>
</dbReference>
<reference evidence="4" key="1">
    <citation type="journal article" date="2021" name="mSystems">
        <title>Bacteria and Archaea Synergistically Convert Glycine Betaine to Biogenic Methane in the Formosa Cold Seep of the South China Sea.</title>
        <authorList>
            <person name="Li L."/>
            <person name="Zhang W."/>
            <person name="Zhang S."/>
            <person name="Song L."/>
            <person name="Sun Q."/>
            <person name="Zhang H."/>
            <person name="Xiang H."/>
            <person name="Dong X."/>
        </authorList>
    </citation>
    <scope>NUCLEOTIDE SEQUENCE</scope>
    <source>
        <strain evidence="4">LLY</strain>
    </source>
</reference>
<name>A0A9E4ZGB1_9EURY</name>
<evidence type="ECO:0000256" key="2">
    <source>
        <dbReference type="ARBA" id="ARBA00022704"/>
    </source>
</evidence>
<protein>
    <submittedName>
        <fullName evidence="4">Protease inhibitor I42 family protein</fullName>
    </submittedName>
</protein>
<keyword evidence="2" id="KW-0789">Thiol protease inhibitor</keyword>
<feature type="domain" description="Proteinase inhibitor I42 chagasin" evidence="3">
    <location>
        <begin position="60"/>
        <end position="145"/>
    </location>
</feature>
<dbReference type="EMBL" id="JAGSOI010000036">
    <property type="protein sequence ID" value="MCM1987125.1"/>
    <property type="molecule type" value="Genomic_DNA"/>
</dbReference>
<sequence length="269" mass="29105">MTRYTRMGILVLITIVAVTVAAFSMGCTDTGTNDETLDVDDTVASGTVFSEEANSSEISLKVGDSIVLKLNENPSTGYSWDLSLPEGIVLVKDEFVGPDEPMPGAGGVHEWILKAVSEGNYQINAIYKRSWDNVTGEEDTFSMDVVVLDDTLASDDNDVEYVVGTAVVDDIQIMVMESFPLQISVTAIGNLPDGCTTIDMENIEVVNTGNGFDIALKTKRPKDLVCTDALVPFEVNIPLDVYGLEKGVYTVNVNGVTDTFEFTVDNVME</sequence>
<gene>
    <name evidence="4" type="ORF">KDK67_09030</name>
</gene>
<dbReference type="PROSITE" id="PS51257">
    <property type="entry name" value="PROKAR_LIPOPROTEIN"/>
    <property type="match status" value="1"/>
</dbReference>
<evidence type="ECO:0000259" key="3">
    <source>
        <dbReference type="Pfam" id="PF09394"/>
    </source>
</evidence>
<dbReference type="PANTHER" id="PTHR36530:SF1">
    <property type="entry name" value="AMOEBIASIN-1"/>
    <property type="match status" value="1"/>
</dbReference>
<evidence type="ECO:0000256" key="1">
    <source>
        <dbReference type="ARBA" id="ARBA00022690"/>
    </source>
</evidence>
<keyword evidence="5" id="KW-1185">Reference proteome</keyword>
<keyword evidence="1" id="KW-0646">Protease inhibitor</keyword>